<keyword evidence="3" id="KW-1185">Reference proteome</keyword>
<evidence type="ECO:0000313" key="3">
    <source>
        <dbReference type="Proteomes" id="UP001500620"/>
    </source>
</evidence>
<sequence>MGLEEYVGAPELTGEVIYQPGWYLLAVPPEAHARLLTLLDPLGARHKPAGLPRASVTRNEAPNQSQEDSSTAFGGERVTVRYSTTVRDENGLRFRIDCHSERLCEIREHFGLVTLKRDNGWHPVNFHITYSRWGELQLEARRPRQ</sequence>
<comment type="caution">
    <text evidence="2">The sequence shown here is derived from an EMBL/GenBank/DDBJ whole genome shotgun (WGS) entry which is preliminary data.</text>
</comment>
<feature type="region of interest" description="Disordered" evidence="1">
    <location>
        <begin position="49"/>
        <end position="75"/>
    </location>
</feature>
<name>A0ABP8DNL8_9ACTN</name>
<evidence type="ECO:0000256" key="1">
    <source>
        <dbReference type="SAM" id="MobiDB-lite"/>
    </source>
</evidence>
<reference evidence="3" key="1">
    <citation type="journal article" date="2019" name="Int. J. Syst. Evol. Microbiol.">
        <title>The Global Catalogue of Microorganisms (GCM) 10K type strain sequencing project: providing services to taxonomists for standard genome sequencing and annotation.</title>
        <authorList>
            <consortium name="The Broad Institute Genomics Platform"/>
            <consortium name="The Broad Institute Genome Sequencing Center for Infectious Disease"/>
            <person name="Wu L."/>
            <person name="Ma J."/>
        </authorList>
    </citation>
    <scope>NUCLEOTIDE SEQUENCE [LARGE SCALE GENOMIC DNA]</scope>
    <source>
        <strain evidence="3">JCM 17441</strain>
    </source>
</reference>
<dbReference type="Proteomes" id="UP001500620">
    <property type="component" value="Unassembled WGS sequence"/>
</dbReference>
<protein>
    <recommendedName>
        <fullName evidence="4">WYL domain-containing protein</fullName>
    </recommendedName>
</protein>
<evidence type="ECO:0008006" key="4">
    <source>
        <dbReference type="Google" id="ProtNLM"/>
    </source>
</evidence>
<evidence type="ECO:0000313" key="2">
    <source>
        <dbReference type="EMBL" id="GAA4260398.1"/>
    </source>
</evidence>
<accession>A0ABP8DNL8</accession>
<feature type="compositionally biased region" description="Polar residues" evidence="1">
    <location>
        <begin position="56"/>
        <end position="72"/>
    </location>
</feature>
<organism evidence="2 3">
    <name type="scientific">Dactylosporangium darangshiense</name>
    <dbReference type="NCBI Taxonomy" id="579108"/>
    <lineage>
        <taxon>Bacteria</taxon>
        <taxon>Bacillati</taxon>
        <taxon>Actinomycetota</taxon>
        <taxon>Actinomycetes</taxon>
        <taxon>Micromonosporales</taxon>
        <taxon>Micromonosporaceae</taxon>
        <taxon>Dactylosporangium</taxon>
    </lineage>
</organism>
<gene>
    <name evidence="2" type="ORF">GCM10022255_088890</name>
</gene>
<proteinExistence type="predicted"/>
<dbReference type="EMBL" id="BAABAT010000040">
    <property type="protein sequence ID" value="GAA4260398.1"/>
    <property type="molecule type" value="Genomic_DNA"/>
</dbReference>